<dbReference type="PANTHER" id="PTHR16320">
    <property type="entry name" value="SPHINGOMYELINASE FAMILY MEMBER"/>
    <property type="match status" value="1"/>
</dbReference>
<dbReference type="GO" id="GO:0004767">
    <property type="term" value="F:sphingomyelin phosphodiesterase activity"/>
    <property type="evidence" value="ECO:0007669"/>
    <property type="project" value="InterPro"/>
</dbReference>
<feature type="chain" id="PRO_5042871100" description="Jacalin-type lectin domain-containing protein" evidence="1">
    <location>
        <begin position="26"/>
        <end position="454"/>
    </location>
</feature>
<dbReference type="EMBL" id="JAJSPL020000047">
    <property type="protein sequence ID" value="KAK7733295.1"/>
    <property type="molecule type" value="Genomic_DNA"/>
</dbReference>
<dbReference type="InterPro" id="IPR000300">
    <property type="entry name" value="IPPc"/>
</dbReference>
<evidence type="ECO:0000313" key="4">
    <source>
        <dbReference type="Proteomes" id="UP001320245"/>
    </source>
</evidence>
<dbReference type="Gene3D" id="3.60.10.10">
    <property type="entry name" value="Endonuclease/exonuclease/phosphatase"/>
    <property type="match status" value="1"/>
</dbReference>
<dbReference type="InterPro" id="IPR036691">
    <property type="entry name" value="Endo/exonu/phosph_ase_sf"/>
</dbReference>
<dbReference type="Pfam" id="PF01419">
    <property type="entry name" value="Jacalin"/>
    <property type="match status" value="1"/>
</dbReference>
<protein>
    <recommendedName>
        <fullName evidence="2">Jacalin-type lectin domain-containing protein</fullName>
    </recommendedName>
</protein>
<feature type="signal peptide" evidence="1">
    <location>
        <begin position="1"/>
        <end position="25"/>
    </location>
</feature>
<dbReference type="InterPro" id="IPR036404">
    <property type="entry name" value="Jacalin-like_lectin_dom_sf"/>
</dbReference>
<keyword evidence="4" id="KW-1185">Reference proteome</keyword>
<dbReference type="Gene3D" id="2.100.10.30">
    <property type="entry name" value="Jacalin-like lectin domain"/>
    <property type="match status" value="1"/>
</dbReference>
<organism evidence="3 4">
    <name type="scientific">Cytospora paraplurivora</name>
    <dbReference type="NCBI Taxonomy" id="2898453"/>
    <lineage>
        <taxon>Eukaryota</taxon>
        <taxon>Fungi</taxon>
        <taxon>Dikarya</taxon>
        <taxon>Ascomycota</taxon>
        <taxon>Pezizomycotina</taxon>
        <taxon>Sordariomycetes</taxon>
        <taxon>Sordariomycetidae</taxon>
        <taxon>Diaporthales</taxon>
        <taxon>Cytosporaceae</taxon>
        <taxon>Cytospora</taxon>
    </lineage>
</organism>
<gene>
    <name evidence="3" type="ORF">SLS53_008192</name>
</gene>
<dbReference type="InterPro" id="IPR001229">
    <property type="entry name" value="Jacalin-like_lectin_dom"/>
</dbReference>
<dbReference type="GO" id="GO:0046856">
    <property type="term" value="P:phosphatidylinositol dephosphorylation"/>
    <property type="evidence" value="ECO:0007669"/>
    <property type="project" value="InterPro"/>
</dbReference>
<evidence type="ECO:0000259" key="2">
    <source>
        <dbReference type="PROSITE" id="PS51752"/>
    </source>
</evidence>
<dbReference type="SUPFAM" id="SSF56219">
    <property type="entry name" value="DNase I-like"/>
    <property type="match status" value="1"/>
</dbReference>
<dbReference type="SMART" id="SM00915">
    <property type="entry name" value="Jacalin"/>
    <property type="match status" value="1"/>
</dbReference>
<dbReference type="Pfam" id="PF22669">
    <property type="entry name" value="Exo_endo_phos2"/>
    <property type="match status" value="1"/>
</dbReference>
<dbReference type="PANTHER" id="PTHR16320:SF1">
    <property type="entry name" value="SPHINGOMYELINASE DDB_G0288017"/>
    <property type="match status" value="1"/>
</dbReference>
<dbReference type="Proteomes" id="UP001320245">
    <property type="component" value="Unassembled WGS sequence"/>
</dbReference>
<dbReference type="AlphaFoldDB" id="A0AAN9U7G7"/>
<evidence type="ECO:0000313" key="3">
    <source>
        <dbReference type="EMBL" id="KAK7733295.1"/>
    </source>
</evidence>
<dbReference type="GO" id="GO:0016791">
    <property type="term" value="F:phosphatase activity"/>
    <property type="evidence" value="ECO:0007669"/>
    <property type="project" value="InterPro"/>
</dbReference>
<comment type="caution">
    <text evidence="3">The sequence shown here is derived from an EMBL/GenBank/DDBJ whole genome shotgun (WGS) entry which is preliminary data.</text>
</comment>
<accession>A0AAN9U7G7</accession>
<dbReference type="InterPro" id="IPR038772">
    <property type="entry name" value="Sph/SMPD2-like"/>
</dbReference>
<evidence type="ECO:0000256" key="1">
    <source>
        <dbReference type="SAM" id="SignalP"/>
    </source>
</evidence>
<dbReference type="SUPFAM" id="SSF51101">
    <property type="entry name" value="Mannose-binding lectins"/>
    <property type="match status" value="1"/>
</dbReference>
<reference evidence="3 4" key="1">
    <citation type="journal article" date="2023" name="PLoS ONE">
        <title>Cytospora paraplurivora sp. nov. isolated from orchards with fruit tree decline syndrome in Ontario, Canada.</title>
        <authorList>
            <person name="Ilyukhin E."/>
            <person name="Nguyen H.D.T."/>
            <person name="Castle A.J."/>
            <person name="Ellouze W."/>
        </authorList>
    </citation>
    <scope>NUCLEOTIDE SEQUENCE [LARGE SCALE GENOMIC DNA]</scope>
    <source>
        <strain evidence="3 4">FDS-564</strain>
    </source>
</reference>
<feature type="domain" description="Jacalin-type lectin" evidence="2">
    <location>
        <begin position="311"/>
        <end position="452"/>
    </location>
</feature>
<name>A0AAN9U7G7_9PEZI</name>
<dbReference type="PROSITE" id="PS51752">
    <property type="entry name" value="JACALIN_LECTIN"/>
    <property type="match status" value="1"/>
</dbReference>
<sequence length="454" mass="49062">MSNRRIATMLLTAAATALFLTEAAAAQTTSGDFSILSMNVAGLPEVLQNNDVTGDKTTNSELIGKDFAEYDFDVIHVQEDFNYHAYIYETDDHPHRTATSGGAGIGSGLNTLANFPWVDFTRIKWDICSNVDSDDCLTPKGFTFMRVEIAASSDNSTAIYADFYNLHADAGTTDDDETARNSNIDQVLTYIDTWSVGNAVLIFGDTNSRYSRTNDTAIRTLLDSDFTDAWVKLERDGVVPTVESLCENPQASNNNTCETVDKVFYRSSPLLTLDATTFEYVGTWFLQPDGNVTTDHNPVNVNFTWTAGTSLRQSGYWGGPHGSWFSDVGTLSAIDSPTVSELIFRGSERLDSVGVVLADGTNLTHGGTGGTEATLTLGDGEYWTAATLCEGQYNSETRNFYINATTSAGNTVSAGEATDDCANFNAPDGWAIVGFVGQDGDEVDQLAFVYGPQA</sequence>
<keyword evidence="1" id="KW-0732">Signal</keyword>
<dbReference type="GO" id="GO:0005737">
    <property type="term" value="C:cytoplasm"/>
    <property type="evidence" value="ECO:0007669"/>
    <property type="project" value="TreeGrafter"/>
</dbReference>
<dbReference type="CDD" id="cd09615">
    <property type="entry name" value="Jacalin_EEP"/>
    <property type="match status" value="1"/>
</dbReference>
<proteinExistence type="predicted"/>